<accession>A0ABR1B8R9</accession>
<dbReference type="InterPro" id="IPR019351">
    <property type="entry name" value="DUF2039"/>
</dbReference>
<name>A0ABR1B8R9_POLSC</name>
<comment type="caution">
    <text evidence="2">The sequence shown here is derived from an EMBL/GenBank/DDBJ whole genome shotgun (WGS) entry which is preliminary data.</text>
</comment>
<organism evidence="2 3">
    <name type="scientific">Polyplax serrata</name>
    <name type="common">Common mouse louse</name>
    <dbReference type="NCBI Taxonomy" id="468196"/>
    <lineage>
        <taxon>Eukaryota</taxon>
        <taxon>Metazoa</taxon>
        <taxon>Ecdysozoa</taxon>
        <taxon>Arthropoda</taxon>
        <taxon>Hexapoda</taxon>
        <taxon>Insecta</taxon>
        <taxon>Pterygota</taxon>
        <taxon>Neoptera</taxon>
        <taxon>Paraneoptera</taxon>
        <taxon>Psocodea</taxon>
        <taxon>Troctomorpha</taxon>
        <taxon>Phthiraptera</taxon>
        <taxon>Anoplura</taxon>
        <taxon>Polyplacidae</taxon>
        <taxon>Polyplax</taxon>
    </lineage>
</organism>
<dbReference type="SUPFAM" id="SSF48695">
    <property type="entry name" value="Multiheme cytochromes"/>
    <property type="match status" value="1"/>
</dbReference>
<dbReference type="PANTHER" id="PTHR22876:SF5">
    <property type="entry name" value="CHROMOSOME 9 OPEN READING FRAME 85"/>
    <property type="match status" value="1"/>
</dbReference>
<dbReference type="Pfam" id="PF10217">
    <property type="entry name" value="DUF2039"/>
    <property type="match status" value="1"/>
</dbReference>
<proteinExistence type="predicted"/>
<sequence>MSTQKGNTNRTRPQKYQNTTKFKNNLHDTSHNTKFINSLAIDNVCARCKNIIEWKIKYKKYKPLKSPTTCVKCHNKNVKQAYHTMCTQCSKEMKVCPKCGQQKELIESTTTDIQKLLKLPQVEEAVKSLSERRRRTFHRQMNNPECDLNTEEKILNRLNELSLGRKKNEFDDDDFDFDDEDDISDPDGEDF</sequence>
<dbReference type="EMBL" id="JAWJWF010000002">
    <property type="protein sequence ID" value="KAK6638180.1"/>
    <property type="molecule type" value="Genomic_DNA"/>
</dbReference>
<gene>
    <name evidence="2" type="ORF">RUM44_008608</name>
</gene>
<dbReference type="Proteomes" id="UP001359485">
    <property type="component" value="Unassembled WGS sequence"/>
</dbReference>
<keyword evidence="3" id="KW-1185">Reference proteome</keyword>
<protein>
    <submittedName>
        <fullName evidence="2">Uncharacterized protein</fullName>
    </submittedName>
</protein>
<feature type="region of interest" description="Disordered" evidence="1">
    <location>
        <begin position="168"/>
        <end position="191"/>
    </location>
</feature>
<reference evidence="2 3" key="1">
    <citation type="submission" date="2023-09" db="EMBL/GenBank/DDBJ databases">
        <title>Genomes of two closely related lineages of the louse Polyplax serrata with different host specificities.</title>
        <authorList>
            <person name="Martinu J."/>
            <person name="Tarabai H."/>
            <person name="Stefka J."/>
            <person name="Hypsa V."/>
        </authorList>
    </citation>
    <scope>NUCLEOTIDE SEQUENCE [LARGE SCALE GENOMIC DNA]</scope>
    <source>
        <strain evidence="2">98ZLc_SE</strain>
    </source>
</reference>
<dbReference type="PANTHER" id="PTHR22876">
    <property type="entry name" value="ZGC:101016"/>
    <property type="match status" value="1"/>
</dbReference>
<feature type="compositionally biased region" description="Acidic residues" evidence="1">
    <location>
        <begin position="170"/>
        <end position="191"/>
    </location>
</feature>
<evidence type="ECO:0000256" key="1">
    <source>
        <dbReference type="SAM" id="MobiDB-lite"/>
    </source>
</evidence>
<evidence type="ECO:0000313" key="2">
    <source>
        <dbReference type="EMBL" id="KAK6638180.1"/>
    </source>
</evidence>
<evidence type="ECO:0000313" key="3">
    <source>
        <dbReference type="Proteomes" id="UP001359485"/>
    </source>
</evidence>
<dbReference type="InterPro" id="IPR036280">
    <property type="entry name" value="Multihaem_cyt_sf"/>
</dbReference>